<name>A0A2I0AU97_9ASPA</name>
<dbReference type="Proteomes" id="UP000236161">
    <property type="component" value="Unassembled WGS sequence"/>
</dbReference>
<dbReference type="InterPro" id="IPR008480">
    <property type="entry name" value="DUF761_pln"/>
</dbReference>
<sequence length="78" mass="8850">MGGSSSTFSCSCLSFSSGKSRGGDDFDDDWEWRGTRKIRPSDEDGKRWVGEPDVDRKASDFIAKFYENRHTDPEHITV</sequence>
<protein>
    <submittedName>
        <fullName evidence="2">Uncharacterized protein</fullName>
    </submittedName>
</protein>
<evidence type="ECO:0000256" key="1">
    <source>
        <dbReference type="SAM" id="MobiDB-lite"/>
    </source>
</evidence>
<dbReference type="PANTHER" id="PTHR33511">
    <property type="entry name" value="OS06G0632400 PROTEIN"/>
    <property type="match status" value="1"/>
</dbReference>
<organism evidence="2 3">
    <name type="scientific">Apostasia shenzhenica</name>
    <dbReference type="NCBI Taxonomy" id="1088818"/>
    <lineage>
        <taxon>Eukaryota</taxon>
        <taxon>Viridiplantae</taxon>
        <taxon>Streptophyta</taxon>
        <taxon>Embryophyta</taxon>
        <taxon>Tracheophyta</taxon>
        <taxon>Spermatophyta</taxon>
        <taxon>Magnoliopsida</taxon>
        <taxon>Liliopsida</taxon>
        <taxon>Asparagales</taxon>
        <taxon>Orchidaceae</taxon>
        <taxon>Apostasioideae</taxon>
        <taxon>Apostasia</taxon>
    </lineage>
</organism>
<evidence type="ECO:0000313" key="2">
    <source>
        <dbReference type="EMBL" id="PKA59133.1"/>
    </source>
</evidence>
<dbReference type="AlphaFoldDB" id="A0A2I0AU97"/>
<reference evidence="2 3" key="1">
    <citation type="journal article" date="2017" name="Nature">
        <title>The Apostasia genome and the evolution of orchids.</title>
        <authorList>
            <person name="Zhang G.Q."/>
            <person name="Liu K.W."/>
            <person name="Li Z."/>
            <person name="Lohaus R."/>
            <person name="Hsiao Y.Y."/>
            <person name="Niu S.C."/>
            <person name="Wang J.Y."/>
            <person name="Lin Y.C."/>
            <person name="Xu Q."/>
            <person name="Chen L.J."/>
            <person name="Yoshida K."/>
            <person name="Fujiwara S."/>
            <person name="Wang Z.W."/>
            <person name="Zhang Y.Q."/>
            <person name="Mitsuda N."/>
            <person name="Wang M."/>
            <person name="Liu G.H."/>
            <person name="Pecoraro L."/>
            <person name="Huang H.X."/>
            <person name="Xiao X.J."/>
            <person name="Lin M."/>
            <person name="Wu X.Y."/>
            <person name="Wu W.L."/>
            <person name="Chen Y.Y."/>
            <person name="Chang S.B."/>
            <person name="Sakamoto S."/>
            <person name="Ohme-Takagi M."/>
            <person name="Yagi M."/>
            <person name="Zeng S.J."/>
            <person name="Shen C.Y."/>
            <person name="Yeh C.M."/>
            <person name="Luo Y.B."/>
            <person name="Tsai W.C."/>
            <person name="Van de Peer Y."/>
            <person name="Liu Z.J."/>
        </authorList>
    </citation>
    <scope>NUCLEOTIDE SEQUENCE [LARGE SCALE GENOMIC DNA]</scope>
    <source>
        <strain evidence="3">cv. Shenzhen</strain>
        <tissue evidence="2">Stem</tissue>
    </source>
</reference>
<accession>A0A2I0AU97</accession>
<keyword evidence="3" id="KW-1185">Reference proteome</keyword>
<feature type="compositionally biased region" description="Low complexity" evidence="1">
    <location>
        <begin position="1"/>
        <end position="19"/>
    </location>
</feature>
<gene>
    <name evidence="2" type="ORF">AXF42_Ash001226</name>
</gene>
<dbReference type="EMBL" id="KZ451950">
    <property type="protein sequence ID" value="PKA59133.1"/>
    <property type="molecule type" value="Genomic_DNA"/>
</dbReference>
<feature type="region of interest" description="Disordered" evidence="1">
    <location>
        <begin position="1"/>
        <end position="31"/>
    </location>
</feature>
<evidence type="ECO:0000313" key="3">
    <source>
        <dbReference type="Proteomes" id="UP000236161"/>
    </source>
</evidence>
<proteinExistence type="predicted"/>
<dbReference type="OrthoDB" id="654716at2759"/>
<dbReference type="Pfam" id="PF05553">
    <property type="entry name" value="DUF761"/>
    <property type="match status" value="1"/>
</dbReference>